<dbReference type="InterPro" id="IPR000587">
    <property type="entry name" value="Creatinase_N"/>
</dbReference>
<evidence type="ECO:0000313" key="6">
    <source>
        <dbReference type="EMBL" id="MBB3126898.1"/>
    </source>
</evidence>
<comment type="caution">
    <text evidence="6">The sequence shown here is derived from an EMBL/GenBank/DDBJ whole genome shotgun (WGS) entry which is preliminary data.</text>
</comment>
<comment type="cofactor">
    <cofactor evidence="1">
        <name>Mn(2+)</name>
        <dbReference type="ChEBI" id="CHEBI:29035"/>
    </cofactor>
</comment>
<dbReference type="Gene3D" id="3.40.350.10">
    <property type="entry name" value="Creatinase/prolidase N-terminal domain"/>
    <property type="match status" value="1"/>
</dbReference>
<sequence>MEAQRLNKVREELERQGIDGVLISSPYNRRYVTGFTGTAGFVAITKNQAWLITDFRYTRQATEQAKAYQVEQHTGQPLEMIREKLSAAGVRKLGFEQNHLTYESYQTYVETFQGFELIPTQNIVEKLRGIKDEREQDYIRKAIEITDMAFEHILDFMKPGVSERDIATELEYFMRKNGAVSSAYPAIVASGVRSALPHGLASSKLLGRDEFVTLDFGANYEGYCSDLTRTVIIGEPTERHQEIYRIVLEANRKTLEGLKPGITGKEGDSLARDCIAGYGYGEFFGHGLGHAFGLEIHEPMRFSQQTEDRLEPGMVLTVEPGIYLPDFGGVRIEDDILVTDTGIEVLTKSNKELIVL</sequence>
<comment type="similarity">
    <text evidence="2">Belongs to the peptidase M24B family.</text>
</comment>
<keyword evidence="6" id="KW-0031">Aminopeptidase</keyword>
<name>A0A839TNA2_9BACL</name>
<dbReference type="PRINTS" id="PR00599">
    <property type="entry name" value="MAPEPTIDASE"/>
</dbReference>
<dbReference type="Pfam" id="PF00557">
    <property type="entry name" value="Peptidase_M24"/>
    <property type="match status" value="1"/>
</dbReference>
<reference evidence="6 7" key="1">
    <citation type="submission" date="2020-08" db="EMBL/GenBank/DDBJ databases">
        <title>Genomic Encyclopedia of Type Strains, Phase III (KMG-III): the genomes of soil and plant-associated and newly described type strains.</title>
        <authorList>
            <person name="Whitman W."/>
        </authorList>
    </citation>
    <scope>NUCLEOTIDE SEQUENCE [LARGE SCALE GENOMIC DNA]</scope>
    <source>
        <strain evidence="6 7">CECT 5831</strain>
    </source>
</reference>
<dbReference type="Gene3D" id="3.90.230.10">
    <property type="entry name" value="Creatinase/methionine aminopeptidase superfamily"/>
    <property type="match status" value="1"/>
</dbReference>
<organism evidence="6 7">
    <name type="scientific">Paenibacillus rhizosphaerae</name>
    <dbReference type="NCBI Taxonomy" id="297318"/>
    <lineage>
        <taxon>Bacteria</taxon>
        <taxon>Bacillati</taxon>
        <taxon>Bacillota</taxon>
        <taxon>Bacilli</taxon>
        <taxon>Bacillales</taxon>
        <taxon>Paenibacillaceae</taxon>
        <taxon>Paenibacillus</taxon>
    </lineage>
</organism>
<dbReference type="InterPro" id="IPR001714">
    <property type="entry name" value="Pept_M24_MAP"/>
</dbReference>
<dbReference type="CDD" id="cd01092">
    <property type="entry name" value="APP-like"/>
    <property type="match status" value="1"/>
</dbReference>
<dbReference type="PANTHER" id="PTHR46112:SF3">
    <property type="entry name" value="AMINOPEPTIDASE YPDF"/>
    <property type="match status" value="1"/>
</dbReference>
<dbReference type="FunFam" id="3.90.230.10:FF:000014">
    <property type="entry name" value="Aminopeptidase P family protein"/>
    <property type="match status" value="1"/>
</dbReference>
<feature type="domain" description="Creatinase N-terminal" evidence="5">
    <location>
        <begin position="5"/>
        <end position="129"/>
    </location>
</feature>
<keyword evidence="6" id="KW-0645">Protease</keyword>
<dbReference type="InterPro" id="IPR000994">
    <property type="entry name" value="Pept_M24"/>
</dbReference>
<dbReference type="GO" id="GO:0004177">
    <property type="term" value="F:aminopeptidase activity"/>
    <property type="evidence" value="ECO:0007669"/>
    <property type="project" value="UniProtKB-KW"/>
</dbReference>
<dbReference type="RefSeq" id="WP_183580834.1">
    <property type="nucleotide sequence ID" value="NZ_JACHXJ010000001.1"/>
</dbReference>
<accession>A0A839TNA2</accession>
<feature type="domain" description="Peptidase M24" evidence="4">
    <location>
        <begin position="138"/>
        <end position="340"/>
    </location>
</feature>
<dbReference type="AlphaFoldDB" id="A0A839TNA2"/>
<dbReference type="Pfam" id="PF01321">
    <property type="entry name" value="Creatinase_N"/>
    <property type="match status" value="1"/>
</dbReference>
<dbReference type="EC" id="3.4.11.9" evidence="6"/>
<proteinExistence type="inferred from homology"/>
<evidence type="ECO:0000256" key="1">
    <source>
        <dbReference type="ARBA" id="ARBA00001936"/>
    </source>
</evidence>
<dbReference type="Proteomes" id="UP000517523">
    <property type="component" value="Unassembled WGS sequence"/>
</dbReference>
<dbReference type="SUPFAM" id="SSF53092">
    <property type="entry name" value="Creatinase/prolidase N-terminal domain"/>
    <property type="match status" value="1"/>
</dbReference>
<evidence type="ECO:0000256" key="2">
    <source>
        <dbReference type="ARBA" id="ARBA00008766"/>
    </source>
</evidence>
<dbReference type="SUPFAM" id="SSF55920">
    <property type="entry name" value="Creatinase/aminopeptidase"/>
    <property type="match status" value="1"/>
</dbReference>
<dbReference type="EMBL" id="JACHXJ010000001">
    <property type="protein sequence ID" value="MBB3126898.1"/>
    <property type="molecule type" value="Genomic_DNA"/>
</dbReference>
<dbReference type="PANTHER" id="PTHR46112">
    <property type="entry name" value="AMINOPEPTIDASE"/>
    <property type="match status" value="1"/>
</dbReference>
<gene>
    <name evidence="6" type="ORF">FHS19_001552</name>
</gene>
<keyword evidence="3 6" id="KW-0378">Hydrolase</keyword>
<dbReference type="GO" id="GO:0008235">
    <property type="term" value="F:metalloexopeptidase activity"/>
    <property type="evidence" value="ECO:0007669"/>
    <property type="project" value="UniProtKB-ARBA"/>
</dbReference>
<dbReference type="InterPro" id="IPR036005">
    <property type="entry name" value="Creatinase/aminopeptidase-like"/>
</dbReference>
<protein>
    <submittedName>
        <fullName evidence="6">Xaa-Pro aminopeptidase</fullName>
        <ecNumber evidence="6">3.4.11.9</ecNumber>
    </submittedName>
</protein>
<dbReference type="InterPro" id="IPR029149">
    <property type="entry name" value="Creatin/AminoP/Spt16_N"/>
</dbReference>
<evidence type="ECO:0000259" key="5">
    <source>
        <dbReference type="Pfam" id="PF01321"/>
    </source>
</evidence>
<evidence type="ECO:0000259" key="4">
    <source>
        <dbReference type="Pfam" id="PF00557"/>
    </source>
</evidence>
<evidence type="ECO:0000313" key="7">
    <source>
        <dbReference type="Proteomes" id="UP000517523"/>
    </source>
</evidence>
<evidence type="ECO:0000256" key="3">
    <source>
        <dbReference type="ARBA" id="ARBA00022801"/>
    </source>
</evidence>
<dbReference type="InterPro" id="IPR050659">
    <property type="entry name" value="Peptidase_M24B"/>
</dbReference>